<dbReference type="Gene3D" id="3.40.630.30">
    <property type="match status" value="1"/>
</dbReference>
<dbReference type="PANTHER" id="PTHR43420:SF31">
    <property type="entry name" value="ACETYLTRANSFERASE"/>
    <property type="match status" value="1"/>
</dbReference>
<dbReference type="PROSITE" id="PS51186">
    <property type="entry name" value="GNAT"/>
    <property type="match status" value="1"/>
</dbReference>
<dbReference type="Pfam" id="PF13527">
    <property type="entry name" value="Acetyltransf_9"/>
    <property type="match status" value="1"/>
</dbReference>
<reference evidence="4 5" key="1">
    <citation type="submission" date="2021-03" db="EMBL/GenBank/DDBJ databases">
        <title>Whole genome sequence of Metabacillus bambusae BG109.</title>
        <authorList>
            <person name="Jeong J.W."/>
        </authorList>
    </citation>
    <scope>NUCLEOTIDE SEQUENCE [LARGE SCALE GENOMIC DNA]</scope>
    <source>
        <strain evidence="4 5">BG109</strain>
    </source>
</reference>
<evidence type="ECO:0000259" key="3">
    <source>
        <dbReference type="PROSITE" id="PS51186"/>
    </source>
</evidence>
<evidence type="ECO:0000256" key="2">
    <source>
        <dbReference type="ARBA" id="ARBA00023315"/>
    </source>
</evidence>
<dbReference type="RefSeq" id="WP_207975389.1">
    <property type="nucleotide sequence ID" value="NZ_JAGDEL010000002.1"/>
</dbReference>
<sequence length="292" mass="33816">MEHLQFVKNYQEDERLRSSFNKLAQSTFGINFELWFEKGYWTDRYQPYSFIDGEKVIANVSVNKLDLIINGETKRAIQIGTVMTHPDYRGKGLSKRLMNKVLSDYENIVDVIYLFANSSVLDYYPKFGFKEVGEHLFSKEFAISRETNTSVIKLDGSHSDDLAFIYELAKERLPVSQQVSTVNTAELVMFYSLYVFPQNIVYLEEEKVIVIYQQKGENLHLYDVISSININLHSIIKKIASERNTKVIFHFTPNLSEDVGSKPYKGEEILFVKSKAGLEFPKQFKYPMTSKA</sequence>
<dbReference type="PANTHER" id="PTHR43420">
    <property type="entry name" value="ACETYLTRANSFERASE"/>
    <property type="match status" value="1"/>
</dbReference>
<evidence type="ECO:0000313" key="4">
    <source>
        <dbReference type="EMBL" id="MBO1510753.1"/>
    </source>
</evidence>
<proteinExistence type="predicted"/>
<feature type="domain" description="N-acetyltransferase" evidence="3">
    <location>
        <begin position="7"/>
        <end position="146"/>
    </location>
</feature>
<dbReference type="InterPro" id="IPR050680">
    <property type="entry name" value="YpeA/RimI_acetyltransf"/>
</dbReference>
<dbReference type="CDD" id="cd04301">
    <property type="entry name" value="NAT_SF"/>
    <property type="match status" value="1"/>
</dbReference>
<organism evidence="4 5">
    <name type="scientific">Metabacillus bambusae</name>
    <dbReference type="NCBI Taxonomy" id="2795218"/>
    <lineage>
        <taxon>Bacteria</taxon>
        <taxon>Bacillati</taxon>
        <taxon>Bacillota</taxon>
        <taxon>Bacilli</taxon>
        <taxon>Bacillales</taxon>
        <taxon>Bacillaceae</taxon>
        <taxon>Metabacillus</taxon>
    </lineage>
</organism>
<evidence type="ECO:0000256" key="1">
    <source>
        <dbReference type="ARBA" id="ARBA00022679"/>
    </source>
</evidence>
<name>A0ABS3MXL9_9BACI</name>
<dbReference type="EMBL" id="JAGDEL010000002">
    <property type="protein sequence ID" value="MBO1510753.1"/>
    <property type="molecule type" value="Genomic_DNA"/>
</dbReference>
<dbReference type="Proteomes" id="UP000663981">
    <property type="component" value="Unassembled WGS sequence"/>
</dbReference>
<dbReference type="InterPro" id="IPR016181">
    <property type="entry name" value="Acyl_CoA_acyltransferase"/>
</dbReference>
<accession>A0ABS3MXL9</accession>
<dbReference type="InterPro" id="IPR000182">
    <property type="entry name" value="GNAT_dom"/>
</dbReference>
<keyword evidence="5" id="KW-1185">Reference proteome</keyword>
<gene>
    <name evidence="4" type="ORF">I7822_03495</name>
</gene>
<keyword evidence="2" id="KW-0012">Acyltransferase</keyword>
<protein>
    <submittedName>
        <fullName evidence="4">GNAT family N-acetyltransferase</fullName>
    </submittedName>
</protein>
<dbReference type="SUPFAM" id="SSF55729">
    <property type="entry name" value="Acyl-CoA N-acyltransferases (Nat)"/>
    <property type="match status" value="1"/>
</dbReference>
<evidence type="ECO:0000313" key="5">
    <source>
        <dbReference type="Proteomes" id="UP000663981"/>
    </source>
</evidence>
<keyword evidence="1" id="KW-0808">Transferase</keyword>
<comment type="caution">
    <text evidence="4">The sequence shown here is derived from an EMBL/GenBank/DDBJ whole genome shotgun (WGS) entry which is preliminary data.</text>
</comment>